<keyword evidence="4 8" id="KW-0378">Hydrolase</keyword>
<dbReference type="OrthoDB" id="10260614at2759"/>
<dbReference type="SUPFAM" id="SSF55811">
    <property type="entry name" value="Nudix"/>
    <property type="match status" value="1"/>
</dbReference>
<dbReference type="GO" id="GO:0034654">
    <property type="term" value="P:nucleobase-containing compound biosynthetic process"/>
    <property type="evidence" value="ECO:0007669"/>
    <property type="project" value="UniProtKB-ARBA"/>
</dbReference>
<reference evidence="8" key="1">
    <citation type="journal article" date="2020" name="Nat. Commun.">
        <title>Large-scale genome sequencing of mycorrhizal fungi provides insights into the early evolution of symbiotic traits.</title>
        <authorList>
            <person name="Miyauchi S."/>
            <person name="Kiss E."/>
            <person name="Kuo A."/>
            <person name="Drula E."/>
            <person name="Kohler A."/>
            <person name="Sanchez-Garcia M."/>
            <person name="Morin E."/>
            <person name="Andreopoulos B."/>
            <person name="Barry K.W."/>
            <person name="Bonito G."/>
            <person name="Buee M."/>
            <person name="Carver A."/>
            <person name="Chen C."/>
            <person name="Cichocki N."/>
            <person name="Clum A."/>
            <person name="Culley D."/>
            <person name="Crous P.W."/>
            <person name="Fauchery L."/>
            <person name="Girlanda M."/>
            <person name="Hayes R.D."/>
            <person name="Keri Z."/>
            <person name="LaButti K."/>
            <person name="Lipzen A."/>
            <person name="Lombard V."/>
            <person name="Magnuson J."/>
            <person name="Maillard F."/>
            <person name="Murat C."/>
            <person name="Nolan M."/>
            <person name="Ohm R.A."/>
            <person name="Pangilinan J."/>
            <person name="Pereira M.F."/>
            <person name="Perotto S."/>
            <person name="Peter M."/>
            <person name="Pfister S."/>
            <person name="Riley R."/>
            <person name="Sitrit Y."/>
            <person name="Stielow J.B."/>
            <person name="Szollosi G."/>
            <person name="Zifcakova L."/>
            <person name="Stursova M."/>
            <person name="Spatafora J.W."/>
            <person name="Tedersoo L."/>
            <person name="Vaario L.M."/>
            <person name="Yamada A."/>
            <person name="Yan M."/>
            <person name="Wang P."/>
            <person name="Xu J."/>
            <person name="Bruns T."/>
            <person name="Baldrian P."/>
            <person name="Vilgalys R."/>
            <person name="Dunand C."/>
            <person name="Henrissat B."/>
            <person name="Grigoriev I.V."/>
            <person name="Hibbett D."/>
            <person name="Nagy L.G."/>
            <person name="Martin F.M."/>
        </authorList>
    </citation>
    <scope>NUCLEOTIDE SEQUENCE</scope>
    <source>
        <strain evidence="8">UH-Tt-Lm1</strain>
    </source>
</reference>
<feature type="domain" description="Nudix hydrolase" evidence="7">
    <location>
        <begin position="57"/>
        <end position="194"/>
    </location>
</feature>
<dbReference type="GO" id="GO:0008893">
    <property type="term" value="F:guanosine-3',5'-bis(diphosphate) 3'-diphosphatase activity"/>
    <property type="evidence" value="ECO:0007669"/>
    <property type="project" value="UniProtKB-ARBA"/>
</dbReference>
<dbReference type="InterPro" id="IPR045121">
    <property type="entry name" value="CoAse"/>
</dbReference>
<dbReference type="CDD" id="cd03426">
    <property type="entry name" value="NUDIX_CoAse_Nudt7"/>
    <property type="match status" value="1"/>
</dbReference>
<organism evidence="8 9">
    <name type="scientific">Thelephora terrestris</name>
    <dbReference type="NCBI Taxonomy" id="56493"/>
    <lineage>
        <taxon>Eukaryota</taxon>
        <taxon>Fungi</taxon>
        <taxon>Dikarya</taxon>
        <taxon>Basidiomycota</taxon>
        <taxon>Agaricomycotina</taxon>
        <taxon>Agaricomycetes</taxon>
        <taxon>Thelephorales</taxon>
        <taxon>Thelephoraceae</taxon>
        <taxon>Thelephora</taxon>
    </lineage>
</organism>
<evidence type="ECO:0000256" key="1">
    <source>
        <dbReference type="ARBA" id="ARBA00001936"/>
    </source>
</evidence>
<protein>
    <submittedName>
        <fullName evidence="8">NUDIX hydrolase domain-like protein</fullName>
    </submittedName>
</protein>
<evidence type="ECO:0000313" key="8">
    <source>
        <dbReference type="EMBL" id="KAF9779422.1"/>
    </source>
</evidence>
<dbReference type="AlphaFoldDB" id="A0A9P6H4Q0"/>
<keyword evidence="9" id="KW-1185">Reference proteome</keyword>
<gene>
    <name evidence="8" type="ORF">BJ322DRAFT_1013242</name>
</gene>
<comment type="cofactor">
    <cofactor evidence="1">
        <name>Mn(2+)</name>
        <dbReference type="ChEBI" id="CHEBI:29035"/>
    </cofactor>
</comment>
<reference evidence="8" key="2">
    <citation type="submission" date="2020-11" db="EMBL/GenBank/DDBJ databases">
        <authorList>
            <consortium name="DOE Joint Genome Institute"/>
            <person name="Kuo A."/>
            <person name="Miyauchi S."/>
            <person name="Kiss E."/>
            <person name="Drula E."/>
            <person name="Kohler A."/>
            <person name="Sanchez-Garcia M."/>
            <person name="Andreopoulos B."/>
            <person name="Barry K.W."/>
            <person name="Bonito G."/>
            <person name="Buee M."/>
            <person name="Carver A."/>
            <person name="Chen C."/>
            <person name="Cichocki N."/>
            <person name="Clum A."/>
            <person name="Culley D."/>
            <person name="Crous P.W."/>
            <person name="Fauchery L."/>
            <person name="Girlanda M."/>
            <person name="Hayes R."/>
            <person name="Keri Z."/>
            <person name="Labutti K."/>
            <person name="Lipzen A."/>
            <person name="Lombard V."/>
            <person name="Magnuson J."/>
            <person name="Maillard F."/>
            <person name="Morin E."/>
            <person name="Murat C."/>
            <person name="Nolan M."/>
            <person name="Ohm R."/>
            <person name="Pangilinan J."/>
            <person name="Pereira M."/>
            <person name="Perotto S."/>
            <person name="Peter M."/>
            <person name="Riley R."/>
            <person name="Sitrit Y."/>
            <person name="Stielow B."/>
            <person name="Szollosi G."/>
            <person name="Zifcakova L."/>
            <person name="Stursova M."/>
            <person name="Spatafora J.W."/>
            <person name="Tedersoo L."/>
            <person name="Vaario L.-M."/>
            <person name="Yamada A."/>
            <person name="Yan M."/>
            <person name="Wang P."/>
            <person name="Xu J."/>
            <person name="Bruns T."/>
            <person name="Baldrian P."/>
            <person name="Vilgalys R."/>
            <person name="Henrissat B."/>
            <person name="Grigoriev I.V."/>
            <person name="Hibbett D."/>
            <person name="Nagy L.G."/>
            <person name="Martin F.M."/>
        </authorList>
    </citation>
    <scope>NUCLEOTIDE SEQUENCE</scope>
    <source>
        <strain evidence="8">UH-Tt-Lm1</strain>
    </source>
</reference>
<evidence type="ECO:0000256" key="3">
    <source>
        <dbReference type="ARBA" id="ARBA00022723"/>
    </source>
</evidence>
<evidence type="ECO:0000256" key="4">
    <source>
        <dbReference type="ARBA" id="ARBA00022801"/>
    </source>
</evidence>
<dbReference type="Proteomes" id="UP000736335">
    <property type="component" value="Unassembled WGS sequence"/>
</dbReference>
<dbReference type="GO" id="GO:0015938">
    <property type="term" value="P:coenzyme A catabolic process"/>
    <property type="evidence" value="ECO:0007669"/>
    <property type="project" value="TreeGrafter"/>
</dbReference>
<dbReference type="PROSITE" id="PS51462">
    <property type="entry name" value="NUDIX"/>
    <property type="match status" value="1"/>
</dbReference>
<dbReference type="PANTHER" id="PTHR12992:SF45">
    <property type="entry name" value="NUDIX HYDROLASE DOMAIN-CONTAINING PROTEIN"/>
    <property type="match status" value="1"/>
</dbReference>
<dbReference type="EMBL" id="WIUZ02000019">
    <property type="protein sequence ID" value="KAF9779422.1"/>
    <property type="molecule type" value="Genomic_DNA"/>
</dbReference>
<dbReference type="Pfam" id="PF00293">
    <property type="entry name" value="NUDIX"/>
    <property type="match status" value="1"/>
</dbReference>
<evidence type="ECO:0000259" key="7">
    <source>
        <dbReference type="PROSITE" id="PS51462"/>
    </source>
</evidence>
<evidence type="ECO:0000313" key="9">
    <source>
        <dbReference type="Proteomes" id="UP000736335"/>
    </source>
</evidence>
<dbReference type="GO" id="GO:0005737">
    <property type="term" value="C:cytoplasm"/>
    <property type="evidence" value="ECO:0007669"/>
    <property type="project" value="UniProtKB-ARBA"/>
</dbReference>
<proteinExistence type="predicted"/>
<accession>A0A9P6H4Q0</accession>
<evidence type="ECO:0000256" key="5">
    <source>
        <dbReference type="ARBA" id="ARBA00022842"/>
    </source>
</evidence>
<dbReference type="GO" id="GO:0010945">
    <property type="term" value="F:coenzyme A diphosphatase activity"/>
    <property type="evidence" value="ECO:0007669"/>
    <property type="project" value="InterPro"/>
</dbReference>
<dbReference type="FunFam" id="3.90.79.10:FF:000036">
    <property type="entry name" value="Nudix hydrolase 11"/>
    <property type="match status" value="1"/>
</dbReference>
<dbReference type="InterPro" id="IPR000086">
    <property type="entry name" value="NUDIX_hydrolase_dom"/>
</dbReference>
<dbReference type="GO" id="GO:0090407">
    <property type="term" value="P:organophosphate biosynthetic process"/>
    <property type="evidence" value="ECO:0007669"/>
    <property type="project" value="UniProtKB-ARBA"/>
</dbReference>
<dbReference type="GO" id="GO:0046872">
    <property type="term" value="F:metal ion binding"/>
    <property type="evidence" value="ECO:0007669"/>
    <property type="project" value="UniProtKB-KW"/>
</dbReference>
<evidence type="ECO:0000256" key="2">
    <source>
        <dbReference type="ARBA" id="ARBA00001946"/>
    </source>
</evidence>
<dbReference type="Gene3D" id="3.90.79.10">
    <property type="entry name" value="Nucleoside Triphosphate Pyrophosphohydrolase"/>
    <property type="match status" value="1"/>
</dbReference>
<name>A0A9P6H4Q0_9AGAM</name>
<keyword evidence="3" id="KW-0479">Metal-binding</keyword>
<keyword evidence="5" id="KW-0460">Magnesium</keyword>
<evidence type="ECO:0000256" key="6">
    <source>
        <dbReference type="ARBA" id="ARBA00023211"/>
    </source>
</evidence>
<comment type="cofactor">
    <cofactor evidence="2">
        <name>Mg(2+)</name>
        <dbReference type="ChEBI" id="CHEBI:18420"/>
    </cofactor>
</comment>
<keyword evidence="6" id="KW-0464">Manganese</keyword>
<comment type="caution">
    <text evidence="8">The sequence shown here is derived from an EMBL/GenBank/DDBJ whole genome shotgun (WGS) entry which is preliminary data.</text>
</comment>
<dbReference type="InterPro" id="IPR015797">
    <property type="entry name" value="NUDIX_hydrolase-like_dom_sf"/>
</dbReference>
<sequence length="279" mass="31398">MSSPYYFPIDLLGFHRPRPHLREYVSQIPVLKQESRRCIRALANYTPRRQNIKYPRERCAAVLVALFVGRKGDLYVLLSKRASTLRTYAGHTALPGGKADENDRNAEETARREAFEEIGLLTDKSRVPLLCVLEPFLAGGCLIVTPVVVLVLDNTLRPVLNAPEVAQLFSHPLASFLSTDSPFPLDQSAVEFPYHSYEDIPFRKDPSRKIRAHRFLTGREAGGVKPIFGVTANIMIRVASIGYSLEPEFLLKAPNQPGMRERIKYALKGNDRAQARTKL</sequence>
<dbReference type="PANTHER" id="PTHR12992">
    <property type="entry name" value="NUDIX HYDROLASE"/>
    <property type="match status" value="1"/>
</dbReference>